<dbReference type="Pfam" id="PF20469">
    <property type="entry name" value="OLD-like_TOPRIM"/>
    <property type="match status" value="1"/>
</dbReference>
<evidence type="ECO:0000259" key="2">
    <source>
        <dbReference type="Pfam" id="PF13175"/>
    </source>
</evidence>
<organism evidence="4 5">
    <name type="scientific">Candidatus Adlerbacteria bacterium GW2011_GWA1_54_10</name>
    <dbReference type="NCBI Taxonomy" id="1618605"/>
    <lineage>
        <taxon>Bacteria</taxon>
        <taxon>Candidatus Adleribacteriota</taxon>
    </lineage>
</organism>
<dbReference type="PANTHER" id="PTHR43581">
    <property type="entry name" value="ATP/GTP PHOSPHATASE"/>
    <property type="match status" value="1"/>
</dbReference>
<feature type="domain" description="Endonuclease GajA/Old nuclease/RecF-like AAA" evidence="2">
    <location>
        <begin position="1"/>
        <end position="73"/>
    </location>
</feature>
<proteinExistence type="predicted"/>
<dbReference type="Pfam" id="PF13175">
    <property type="entry name" value="AAA_15"/>
    <property type="match status" value="2"/>
</dbReference>
<dbReference type="Gene3D" id="3.40.50.300">
    <property type="entry name" value="P-loop containing nucleotide triphosphate hydrolases"/>
    <property type="match status" value="1"/>
</dbReference>
<evidence type="ECO:0000259" key="3">
    <source>
        <dbReference type="Pfam" id="PF20469"/>
    </source>
</evidence>
<gene>
    <name evidence="4" type="ORF">UY83_C0001G0071</name>
</gene>
<dbReference type="SUPFAM" id="SSF52540">
    <property type="entry name" value="P-loop containing nucleoside triphosphate hydrolases"/>
    <property type="match status" value="1"/>
</dbReference>
<feature type="region of interest" description="Disordered" evidence="1">
    <location>
        <begin position="519"/>
        <end position="543"/>
    </location>
</feature>
<feature type="domain" description="OLD protein-like TOPRIM" evidence="3">
    <location>
        <begin position="367"/>
        <end position="433"/>
    </location>
</feature>
<comment type="caution">
    <text evidence="4">The sequence shown here is derived from an EMBL/GenBank/DDBJ whole genome shotgun (WGS) entry which is preliminary data.</text>
</comment>
<reference evidence="4 5" key="1">
    <citation type="journal article" date="2015" name="Nature">
        <title>rRNA introns, odd ribosomes, and small enigmatic genomes across a large radiation of phyla.</title>
        <authorList>
            <person name="Brown C.T."/>
            <person name="Hug L.A."/>
            <person name="Thomas B.C."/>
            <person name="Sharon I."/>
            <person name="Castelle C.J."/>
            <person name="Singh A."/>
            <person name="Wilkins M.J."/>
            <person name="Williams K.H."/>
            <person name="Banfield J.F."/>
        </authorList>
    </citation>
    <scope>NUCLEOTIDE SEQUENCE [LARGE SCALE GENOMIC DNA]</scope>
</reference>
<feature type="compositionally biased region" description="Acidic residues" evidence="1">
    <location>
        <begin position="532"/>
        <end position="543"/>
    </location>
</feature>
<evidence type="ECO:0000313" key="4">
    <source>
        <dbReference type="EMBL" id="KKW36040.1"/>
    </source>
</evidence>
<dbReference type="EMBL" id="LCRO01000001">
    <property type="protein sequence ID" value="KKW36040.1"/>
    <property type="molecule type" value="Genomic_DNA"/>
</dbReference>
<sequence>MIKYLYIKNFRSIKELELFPENLCSLLGPNSVGKTNVLKALDLLLGESWATKGKISRELFNDPNEPIEIEATFSTPIKYSDNYGREIVAEGVQLRMTLRPELTCKVSTTPDGKFLSEDFKKKCHFIYIPSQRELSDQMRVTGWTLLGKLMKEVHANYIAAYGGDEEKLKAELKEIIKPAKEFIEKDFDPSATTFSKFVETFKRNCVQNSVGLANKFEPELNIYNLNWFYKTLQIQVTEKNGQVFDAEDLGSGLQNLILISIFQTYAELMGGRVIFGIEEPEIYLYPQAQRALYESFQELSKNGQIFYTTHNPNFVSAFRAHEIEILQKDDEKGTYVLDKNSVITKDFLQDTQYKIYSHFNTHRNEIFFAKKTLLVEGPSDKILWETLCKEKWGIDLNRSGISIIDCSGKGGVIYFTGVCKLLGLNYFSVWDGDDEAPHELLAEAQTSGRGLEIEGNLEKFLKSNYADLIFSKDEAKKIQQAHEWAEKTTEWPAAFEPVKIFLSDPVPVVSETPVVPAQPVEPDPLDDIFGGGEDDINPDDIPF</sequence>
<dbReference type="PANTHER" id="PTHR43581:SF4">
    <property type="entry name" value="ATP_GTP PHOSPHATASE"/>
    <property type="match status" value="1"/>
</dbReference>
<dbReference type="InterPro" id="IPR041685">
    <property type="entry name" value="AAA_GajA/Old/RecF-like"/>
</dbReference>
<dbReference type="AlphaFoldDB" id="A0A0G1XYS3"/>
<evidence type="ECO:0000256" key="1">
    <source>
        <dbReference type="SAM" id="MobiDB-lite"/>
    </source>
</evidence>
<dbReference type="Proteomes" id="UP000034740">
    <property type="component" value="Unassembled WGS sequence"/>
</dbReference>
<protein>
    <recommendedName>
        <fullName evidence="6">AAA domain-containing protein</fullName>
    </recommendedName>
</protein>
<dbReference type="InterPro" id="IPR051396">
    <property type="entry name" value="Bact_Antivir_Def_Nuclease"/>
</dbReference>
<evidence type="ECO:0008006" key="6">
    <source>
        <dbReference type="Google" id="ProtNLM"/>
    </source>
</evidence>
<accession>A0A0G1XYS3</accession>
<evidence type="ECO:0000313" key="5">
    <source>
        <dbReference type="Proteomes" id="UP000034740"/>
    </source>
</evidence>
<feature type="domain" description="Endonuclease GajA/Old nuclease/RecF-like AAA" evidence="2">
    <location>
        <begin position="124"/>
        <end position="315"/>
    </location>
</feature>
<name>A0A0G1XYS3_9BACT</name>
<dbReference type="InterPro" id="IPR034139">
    <property type="entry name" value="TOPRIM_OLD"/>
</dbReference>
<dbReference type="InterPro" id="IPR027417">
    <property type="entry name" value="P-loop_NTPase"/>
</dbReference>
<dbReference type="CDD" id="cd01026">
    <property type="entry name" value="TOPRIM_OLD"/>
    <property type="match status" value="1"/>
</dbReference>